<feature type="region of interest" description="Disordered" evidence="1">
    <location>
        <begin position="414"/>
        <end position="436"/>
    </location>
</feature>
<evidence type="ECO:0000313" key="2">
    <source>
        <dbReference type="EMBL" id="TFY77877.1"/>
    </source>
</evidence>
<reference evidence="2 3" key="1">
    <citation type="submission" date="2019-02" db="EMBL/GenBank/DDBJ databases">
        <title>Genome sequencing of the rare red list fungi Hericium alpestre (H. flagellum).</title>
        <authorList>
            <person name="Buettner E."/>
            <person name="Kellner H."/>
        </authorList>
    </citation>
    <scope>NUCLEOTIDE SEQUENCE [LARGE SCALE GENOMIC DNA]</scope>
    <source>
        <strain evidence="2 3">DSM 108284</strain>
    </source>
</reference>
<feature type="region of interest" description="Disordered" evidence="1">
    <location>
        <begin position="1"/>
        <end position="52"/>
    </location>
</feature>
<dbReference type="EMBL" id="SFCI01000803">
    <property type="protein sequence ID" value="TFY77877.1"/>
    <property type="molecule type" value="Genomic_DNA"/>
</dbReference>
<name>A0A4Y9ZV00_9AGAM</name>
<dbReference type="Proteomes" id="UP000298061">
    <property type="component" value="Unassembled WGS sequence"/>
</dbReference>
<gene>
    <name evidence="2" type="ORF">EWM64_g6134</name>
</gene>
<dbReference type="OrthoDB" id="2803597at2759"/>
<feature type="compositionally biased region" description="Basic and acidic residues" evidence="1">
    <location>
        <begin position="1"/>
        <end position="34"/>
    </location>
</feature>
<feature type="compositionally biased region" description="Polar residues" evidence="1">
    <location>
        <begin position="83"/>
        <end position="108"/>
    </location>
</feature>
<sequence length="460" mass="49886">MHFDEWKREAEEKKEERAAKKVKREDNARLKEGGKTATKKRGREGLSVEDDAMLEKVRGKHQAVAAPTSPSHAAAINHDDIMSQQRAASTSSPQVQLQSTQQIHSAPHTTEVDTEGDTMPDSSRAMATVMDYQVATDNNDAGFMDASQMITQNAIPGSSTSAPADLSATEGAEGSSLLSARSSIATGIAAPLQVQGDKDLREKYHGQDTKQRSSSIKALRAKRPANEVDPVMSDFVNAKGRGLGCRRRVPRVYFGGTCPAEEYKACQRELPGGCPRCKPTTPRLCCDICVLTLLSDMGLQLEHDKVPSVPIVSLRRSNITQREATQADHSFSRRVFDWRDIKAKSKLGHAIYENLGPAIFLSDDLVDRLVLCAGAGKLVTIADILRKTHWNHAEEHGEDILKIVKDTYKISATSNGAPESSSACSSAPSSKGSARPLRRATVCGRCKQVGHNGESTSSLL</sequence>
<keyword evidence="3" id="KW-1185">Reference proteome</keyword>
<feature type="region of interest" description="Disordered" evidence="1">
    <location>
        <begin position="83"/>
        <end position="122"/>
    </location>
</feature>
<accession>A0A4Y9ZV00</accession>
<proteinExistence type="predicted"/>
<comment type="caution">
    <text evidence="2">The sequence shown here is derived from an EMBL/GenBank/DDBJ whole genome shotgun (WGS) entry which is preliminary data.</text>
</comment>
<evidence type="ECO:0000313" key="3">
    <source>
        <dbReference type="Proteomes" id="UP000298061"/>
    </source>
</evidence>
<protein>
    <submittedName>
        <fullName evidence="2">Uncharacterized protein</fullName>
    </submittedName>
</protein>
<evidence type="ECO:0000256" key="1">
    <source>
        <dbReference type="SAM" id="MobiDB-lite"/>
    </source>
</evidence>
<dbReference type="AlphaFoldDB" id="A0A4Y9ZV00"/>
<organism evidence="2 3">
    <name type="scientific">Hericium alpestre</name>
    <dbReference type="NCBI Taxonomy" id="135208"/>
    <lineage>
        <taxon>Eukaryota</taxon>
        <taxon>Fungi</taxon>
        <taxon>Dikarya</taxon>
        <taxon>Basidiomycota</taxon>
        <taxon>Agaricomycotina</taxon>
        <taxon>Agaricomycetes</taxon>
        <taxon>Russulales</taxon>
        <taxon>Hericiaceae</taxon>
        <taxon>Hericium</taxon>
    </lineage>
</organism>
<feature type="compositionally biased region" description="Low complexity" evidence="1">
    <location>
        <begin position="414"/>
        <end position="434"/>
    </location>
</feature>